<dbReference type="Pfam" id="PF00990">
    <property type="entry name" value="GGDEF"/>
    <property type="match status" value="1"/>
</dbReference>
<reference evidence="2 3" key="1">
    <citation type="submission" date="2015-06" db="EMBL/GenBank/DDBJ databases">
        <title>Genome sequencing of Thermotogales isolates from hydrothermal vents.</title>
        <authorList>
            <person name="Haverkamp T.H."/>
            <person name="Kublanov I.V."/>
            <person name="Nesbo C.L."/>
        </authorList>
    </citation>
    <scope>NUCLEOTIDE SEQUENCE [LARGE SCALE GENOMIC DNA]</scope>
    <source>
        <strain evidence="3">ik275mar</strain>
    </source>
</reference>
<dbReference type="CDD" id="cd01949">
    <property type="entry name" value="GGDEF"/>
    <property type="match status" value="1"/>
</dbReference>
<sequence>MELSQLNEKLKELSIKDKLTGLYNRHKTDEELNRVYYNFQKYGKTFSILLIDIDKFKNINDTYGHLVGDKVLEKLANIFKNTLRKTDIPSRWGGEEFLIILPETDLQGAYNIAEKLRKKVENTEFPENIKLTISIGVGNINEYNTIKELLNETDNKLYKAKKQGRNKTIK</sequence>
<dbReference type="PANTHER" id="PTHR45138">
    <property type="entry name" value="REGULATORY COMPONENTS OF SENSORY TRANSDUCTION SYSTEM"/>
    <property type="match status" value="1"/>
</dbReference>
<gene>
    <name evidence="2" type="ORF">XJ44_04925</name>
</gene>
<protein>
    <submittedName>
        <fullName evidence="2">Diguanylate cyclase</fullName>
    </submittedName>
</protein>
<dbReference type="EMBL" id="LBFC01000018">
    <property type="protein sequence ID" value="ONN27335.1"/>
    <property type="molecule type" value="Genomic_DNA"/>
</dbReference>
<comment type="caution">
    <text evidence="2">The sequence shown here is derived from an EMBL/GenBank/DDBJ whole genome shotgun (WGS) entry which is preliminary data.</text>
</comment>
<dbReference type="PANTHER" id="PTHR45138:SF9">
    <property type="entry name" value="DIGUANYLATE CYCLASE DGCM-RELATED"/>
    <property type="match status" value="1"/>
</dbReference>
<evidence type="ECO:0000313" key="2">
    <source>
        <dbReference type="EMBL" id="ONN27335.1"/>
    </source>
</evidence>
<dbReference type="Gene3D" id="3.30.70.270">
    <property type="match status" value="1"/>
</dbReference>
<dbReference type="SMART" id="SM00267">
    <property type="entry name" value="GGDEF"/>
    <property type="match status" value="1"/>
</dbReference>
<dbReference type="NCBIfam" id="TIGR00254">
    <property type="entry name" value="GGDEF"/>
    <property type="match status" value="1"/>
</dbReference>
<dbReference type="InterPro" id="IPR043128">
    <property type="entry name" value="Rev_trsase/Diguanyl_cyclase"/>
</dbReference>
<evidence type="ECO:0000259" key="1">
    <source>
        <dbReference type="PROSITE" id="PS50887"/>
    </source>
</evidence>
<dbReference type="SUPFAM" id="SSF55073">
    <property type="entry name" value="Nucleotide cyclase"/>
    <property type="match status" value="1"/>
</dbReference>
<dbReference type="InterPro" id="IPR029787">
    <property type="entry name" value="Nucleotide_cyclase"/>
</dbReference>
<dbReference type="InterPro" id="IPR050469">
    <property type="entry name" value="Diguanylate_Cyclase"/>
</dbReference>
<dbReference type="InterPro" id="IPR000160">
    <property type="entry name" value="GGDEF_dom"/>
</dbReference>
<name>A0ABX3IHN2_9BACT</name>
<keyword evidence="3" id="KW-1185">Reference proteome</keyword>
<feature type="domain" description="GGDEF" evidence="1">
    <location>
        <begin position="44"/>
        <end position="170"/>
    </location>
</feature>
<evidence type="ECO:0000313" key="3">
    <source>
        <dbReference type="Proteomes" id="UP000242616"/>
    </source>
</evidence>
<dbReference type="PROSITE" id="PS50887">
    <property type="entry name" value="GGDEF"/>
    <property type="match status" value="1"/>
</dbReference>
<proteinExistence type="predicted"/>
<organism evidence="2 3">
    <name type="scientific">Thermosipho affectus</name>
    <dbReference type="NCBI Taxonomy" id="660294"/>
    <lineage>
        <taxon>Bacteria</taxon>
        <taxon>Thermotogati</taxon>
        <taxon>Thermotogota</taxon>
        <taxon>Thermotogae</taxon>
        <taxon>Thermotogales</taxon>
        <taxon>Fervidobacteriaceae</taxon>
        <taxon>Thermosipho</taxon>
    </lineage>
</organism>
<accession>A0ABX3IHN2</accession>
<dbReference type="Proteomes" id="UP000242616">
    <property type="component" value="Unassembled WGS sequence"/>
</dbReference>